<accession>A0A7H1C4B6</accession>
<evidence type="ECO:0000313" key="4">
    <source>
        <dbReference type="Proteomes" id="UP000576260"/>
    </source>
</evidence>
<dbReference type="PANTHER" id="PTHR13774:SF32">
    <property type="entry name" value="ANTISENSE-ENHANCING SEQUENCE 1"/>
    <property type="match status" value="1"/>
</dbReference>
<dbReference type="PIRSF" id="PIRSF016184">
    <property type="entry name" value="PhzC_PhzF"/>
    <property type="match status" value="1"/>
</dbReference>
<evidence type="ECO:0000313" key="3">
    <source>
        <dbReference type="EMBL" id="QNS15821.1"/>
    </source>
</evidence>
<proteinExistence type="inferred from homology"/>
<dbReference type="Pfam" id="PF02567">
    <property type="entry name" value="PhzC-PhzF"/>
    <property type="match status" value="1"/>
</dbReference>
<dbReference type="KEGG" id="mbos:ICJ55_03485"/>
<protein>
    <submittedName>
        <fullName evidence="3">PhzF family phenazine biosynthesis protein</fullName>
    </submittedName>
</protein>
<reference evidence="3 4" key="1">
    <citation type="submission" date="2020-09" db="EMBL/GenBank/DDBJ databases">
        <title>Mannheimia bovis sp.nov., isolated from a cow.</title>
        <authorList>
            <person name="Li F."/>
        </authorList>
    </citation>
    <scope>NUCLEOTIDE SEQUENCE [LARGE SCALE GENOMIC DNA]</scope>
    <source>
        <strain evidence="3 4">ZY190616</strain>
    </source>
</reference>
<dbReference type="PANTHER" id="PTHR13774">
    <property type="entry name" value="PHENAZINE BIOSYNTHESIS PROTEIN"/>
    <property type="match status" value="1"/>
</dbReference>
<organism evidence="3 4">
    <name type="scientific">Mannheimia bovis</name>
    <dbReference type="NCBI Taxonomy" id="2770636"/>
    <lineage>
        <taxon>Bacteria</taxon>
        <taxon>Pseudomonadati</taxon>
        <taxon>Pseudomonadota</taxon>
        <taxon>Gammaproteobacteria</taxon>
        <taxon>Pasteurellales</taxon>
        <taxon>Pasteurellaceae</taxon>
        <taxon>Mannheimia</taxon>
    </lineage>
</organism>
<dbReference type="GO" id="GO:0005737">
    <property type="term" value="C:cytoplasm"/>
    <property type="evidence" value="ECO:0007669"/>
    <property type="project" value="TreeGrafter"/>
</dbReference>
<dbReference type="GO" id="GO:0016853">
    <property type="term" value="F:isomerase activity"/>
    <property type="evidence" value="ECO:0007669"/>
    <property type="project" value="TreeGrafter"/>
</dbReference>
<dbReference type="EMBL" id="CP061280">
    <property type="protein sequence ID" value="QNS15821.1"/>
    <property type="molecule type" value="Genomic_DNA"/>
</dbReference>
<dbReference type="RefSeq" id="WP_188157331.1">
    <property type="nucleotide sequence ID" value="NZ_CP061280.1"/>
</dbReference>
<evidence type="ECO:0000256" key="2">
    <source>
        <dbReference type="PIRSR" id="PIRSR016184-1"/>
    </source>
</evidence>
<keyword evidence="4" id="KW-1185">Reference proteome</keyword>
<dbReference type="NCBIfam" id="TIGR00654">
    <property type="entry name" value="PhzF_family"/>
    <property type="match status" value="1"/>
</dbReference>
<dbReference type="Gene3D" id="3.10.310.10">
    <property type="entry name" value="Diaminopimelate Epimerase, Chain A, domain 1"/>
    <property type="match status" value="2"/>
</dbReference>
<feature type="active site" evidence="2">
    <location>
        <position position="47"/>
    </location>
</feature>
<name>A0A7H1C4B6_9PAST</name>
<sequence length="279" mass="30654">MKSYFYSLINVFAQSHFGGNPVAVFYEADGLDDSQMQLIARQFNLSEVVFIQSPTYLQAVKKLKIFTPDYEMPFAGHPTIGAAFVLYSQLNLPDEYLLETKAGLVEIQYQNNEVIFALKNGAKLESPPLSRAECADILGLEISDIACEPCYVNTGVEQLLIELSSPQAVENCKINANLFIGNRAIKDSLYIWHRMGDKVKARLFFTAQGAVVEDPGTGSAAANLGGWHIAKGLTPLNVTISQGDEIDRPNRLSLSVDEKHTIFVGGKAILVGKGEFYLP</sequence>
<gene>
    <name evidence="3" type="ORF">ICJ55_03485</name>
</gene>
<evidence type="ECO:0000256" key="1">
    <source>
        <dbReference type="ARBA" id="ARBA00008270"/>
    </source>
</evidence>
<comment type="similarity">
    <text evidence="1">Belongs to the PhzF family.</text>
</comment>
<dbReference type="SUPFAM" id="SSF54506">
    <property type="entry name" value="Diaminopimelate epimerase-like"/>
    <property type="match status" value="1"/>
</dbReference>
<dbReference type="AlphaFoldDB" id="A0A7H1C4B6"/>
<dbReference type="InterPro" id="IPR003719">
    <property type="entry name" value="Phenazine_PhzF-like"/>
</dbReference>
<dbReference type="Proteomes" id="UP000576260">
    <property type="component" value="Chromosome"/>
</dbReference>